<dbReference type="GO" id="GO:0006417">
    <property type="term" value="P:regulation of translation"/>
    <property type="evidence" value="ECO:0007669"/>
    <property type="project" value="UniProtKB-KW"/>
</dbReference>
<dbReference type="Gene3D" id="3.30.760.10">
    <property type="entry name" value="RNA Cap, Translation Initiation Factor Eif4e"/>
    <property type="match status" value="2"/>
</dbReference>
<evidence type="ECO:0000256" key="3">
    <source>
        <dbReference type="ARBA" id="ARBA00022845"/>
    </source>
</evidence>
<accession>A0AAP0P231</accession>
<keyword evidence="9" id="KW-1185">Reference proteome</keyword>
<organism evidence="8 9">
    <name type="scientific">Stephania yunnanensis</name>
    <dbReference type="NCBI Taxonomy" id="152371"/>
    <lineage>
        <taxon>Eukaryota</taxon>
        <taxon>Viridiplantae</taxon>
        <taxon>Streptophyta</taxon>
        <taxon>Embryophyta</taxon>
        <taxon>Tracheophyta</taxon>
        <taxon>Spermatophyta</taxon>
        <taxon>Magnoliopsida</taxon>
        <taxon>Ranunculales</taxon>
        <taxon>Menispermaceae</taxon>
        <taxon>Menispermoideae</taxon>
        <taxon>Cissampelideae</taxon>
        <taxon>Stephania</taxon>
    </lineage>
</organism>
<evidence type="ECO:0000256" key="6">
    <source>
        <dbReference type="RuleBase" id="RU004374"/>
    </source>
</evidence>
<dbReference type="EMBL" id="JBBNAF010000007">
    <property type="protein sequence ID" value="KAK9128332.1"/>
    <property type="molecule type" value="Genomic_DNA"/>
</dbReference>
<dbReference type="Pfam" id="PF01652">
    <property type="entry name" value="IF4E"/>
    <property type="match status" value="2"/>
</dbReference>
<feature type="compositionally biased region" description="Basic and acidic residues" evidence="7">
    <location>
        <begin position="27"/>
        <end position="37"/>
    </location>
</feature>
<evidence type="ECO:0000256" key="1">
    <source>
        <dbReference type="ARBA" id="ARBA00009860"/>
    </source>
</evidence>
<dbReference type="InterPro" id="IPR001040">
    <property type="entry name" value="TIF_eIF_4E"/>
</dbReference>
<dbReference type="GO" id="GO:0000340">
    <property type="term" value="F:RNA 7-methylguanosine cap binding"/>
    <property type="evidence" value="ECO:0007669"/>
    <property type="project" value="TreeGrafter"/>
</dbReference>
<feature type="region of interest" description="Disordered" evidence="7">
    <location>
        <begin position="1"/>
        <end position="37"/>
    </location>
</feature>
<dbReference type="SUPFAM" id="SSF55418">
    <property type="entry name" value="eIF4e-like"/>
    <property type="match status" value="2"/>
</dbReference>
<dbReference type="InterPro" id="IPR023398">
    <property type="entry name" value="TIF_eIF4e-like"/>
</dbReference>
<dbReference type="AlphaFoldDB" id="A0AAP0P231"/>
<sequence length="270" mass="30320">MDTVEKKEGGESKVMDAQYEGAVAAVDTEREAEERERQNRELKAGLHPLKVEGFWLCYCHLARPSTLPSPTDLHLFKDGIRPLWEVGTRNPTVFLVDILVNHAYPSYHDSANCNGGKWIIRFKKAVSGRFWEDLESVIEAHSGACLEARCSLCAVPHNHPGVDSGMGVINISVFDCSPNDSINFAYKVLALVGDQLDYSENICGAVLSIRFNEDIVSVWNRNASDHQAVMALRDAIKRQLKLPHSYVMEYKAHDASLRDNSSYRNTWLRG</sequence>
<evidence type="ECO:0000256" key="2">
    <source>
        <dbReference type="ARBA" id="ARBA00022540"/>
    </source>
</evidence>
<reference evidence="8 9" key="1">
    <citation type="submission" date="2024-01" db="EMBL/GenBank/DDBJ databases">
        <title>Genome assemblies of Stephania.</title>
        <authorList>
            <person name="Yang L."/>
        </authorList>
    </citation>
    <scope>NUCLEOTIDE SEQUENCE [LARGE SCALE GENOMIC DNA]</scope>
    <source>
        <strain evidence="8">YNDBR</strain>
        <tissue evidence="8">Leaf</tissue>
    </source>
</reference>
<dbReference type="Proteomes" id="UP001420932">
    <property type="component" value="Unassembled WGS sequence"/>
</dbReference>
<keyword evidence="6" id="KW-0694">RNA-binding</keyword>
<dbReference type="GO" id="GO:0003743">
    <property type="term" value="F:translation initiation factor activity"/>
    <property type="evidence" value="ECO:0007669"/>
    <property type="project" value="UniProtKB-KW"/>
</dbReference>
<evidence type="ECO:0000313" key="9">
    <source>
        <dbReference type="Proteomes" id="UP001420932"/>
    </source>
</evidence>
<feature type="compositionally biased region" description="Basic and acidic residues" evidence="7">
    <location>
        <begin position="1"/>
        <end position="14"/>
    </location>
</feature>
<keyword evidence="2 6" id="KW-0396">Initiation factor</keyword>
<gene>
    <name evidence="8" type="ORF">Syun_017129</name>
</gene>
<keyword evidence="4 6" id="KW-0648">Protein biosynthesis</keyword>
<evidence type="ECO:0000256" key="5">
    <source>
        <dbReference type="ARBA" id="ARBA00030245"/>
    </source>
</evidence>
<dbReference type="PANTHER" id="PTHR11960">
    <property type="entry name" value="EUKARYOTIC TRANSLATION INITIATION FACTOR 4E RELATED"/>
    <property type="match status" value="1"/>
</dbReference>
<name>A0AAP0P231_9MAGN</name>
<evidence type="ECO:0000313" key="8">
    <source>
        <dbReference type="EMBL" id="KAK9128332.1"/>
    </source>
</evidence>
<comment type="similarity">
    <text evidence="1 6">Belongs to the eukaryotic initiation factor 4E family.</text>
</comment>
<comment type="caution">
    <text evidence="8">The sequence shown here is derived from an EMBL/GenBank/DDBJ whole genome shotgun (WGS) entry which is preliminary data.</text>
</comment>
<evidence type="ECO:0000256" key="4">
    <source>
        <dbReference type="ARBA" id="ARBA00022917"/>
    </source>
</evidence>
<dbReference type="GO" id="GO:0016281">
    <property type="term" value="C:eukaryotic translation initiation factor 4F complex"/>
    <property type="evidence" value="ECO:0007669"/>
    <property type="project" value="TreeGrafter"/>
</dbReference>
<evidence type="ECO:0000256" key="7">
    <source>
        <dbReference type="SAM" id="MobiDB-lite"/>
    </source>
</evidence>
<dbReference type="PANTHER" id="PTHR11960:SF18">
    <property type="entry name" value="EUKARYOTIC TRANSLATION INITIATION FACTOR 4E HOMOLOGOUS PROTEIN, ISOFORM B"/>
    <property type="match status" value="1"/>
</dbReference>
<keyword evidence="3" id="KW-0810">Translation regulation</keyword>
<protein>
    <recommendedName>
        <fullName evidence="5">mRNA cap-binding protein</fullName>
    </recommendedName>
</protein>
<proteinExistence type="inferred from homology"/>